<reference evidence="1" key="2">
    <citation type="journal article" date="2015" name="Fish Shellfish Immunol.">
        <title>Early steps in the European eel (Anguilla anguilla)-Vibrio vulnificus interaction in the gills: Role of the RtxA13 toxin.</title>
        <authorList>
            <person name="Callol A."/>
            <person name="Pajuelo D."/>
            <person name="Ebbesson L."/>
            <person name="Teles M."/>
            <person name="MacKenzie S."/>
            <person name="Amaro C."/>
        </authorList>
    </citation>
    <scope>NUCLEOTIDE SEQUENCE</scope>
</reference>
<accession>A0A0E9WP12</accession>
<proteinExistence type="predicted"/>
<protein>
    <submittedName>
        <fullName evidence="1">Uncharacterized protein</fullName>
    </submittedName>
</protein>
<reference evidence="1" key="1">
    <citation type="submission" date="2014-11" db="EMBL/GenBank/DDBJ databases">
        <authorList>
            <person name="Amaro Gonzalez C."/>
        </authorList>
    </citation>
    <scope>NUCLEOTIDE SEQUENCE</scope>
</reference>
<name>A0A0E9WP12_ANGAN</name>
<evidence type="ECO:0000313" key="1">
    <source>
        <dbReference type="EMBL" id="JAH91280.1"/>
    </source>
</evidence>
<organism evidence="1">
    <name type="scientific">Anguilla anguilla</name>
    <name type="common">European freshwater eel</name>
    <name type="synonym">Muraena anguilla</name>
    <dbReference type="NCBI Taxonomy" id="7936"/>
    <lineage>
        <taxon>Eukaryota</taxon>
        <taxon>Metazoa</taxon>
        <taxon>Chordata</taxon>
        <taxon>Craniata</taxon>
        <taxon>Vertebrata</taxon>
        <taxon>Euteleostomi</taxon>
        <taxon>Actinopterygii</taxon>
        <taxon>Neopterygii</taxon>
        <taxon>Teleostei</taxon>
        <taxon>Anguilliformes</taxon>
        <taxon>Anguillidae</taxon>
        <taxon>Anguilla</taxon>
    </lineage>
</organism>
<dbReference type="EMBL" id="GBXM01017297">
    <property type="protein sequence ID" value="JAH91280.1"/>
    <property type="molecule type" value="Transcribed_RNA"/>
</dbReference>
<sequence length="37" mass="4368">MIPRFYSYSTVFLWSVKGCHLECDQKVLSLNIFVMVI</sequence>
<dbReference type="AlphaFoldDB" id="A0A0E9WP12"/>